<dbReference type="PROSITE" id="PS51257">
    <property type="entry name" value="PROKAR_LIPOPROTEIN"/>
    <property type="match status" value="1"/>
</dbReference>
<proteinExistence type="predicted"/>
<evidence type="ECO:0000313" key="1">
    <source>
        <dbReference type="EMBL" id="MCL7745999.1"/>
    </source>
</evidence>
<evidence type="ECO:0000313" key="2">
    <source>
        <dbReference type="Proteomes" id="UP001139150"/>
    </source>
</evidence>
<name>A0A9X1ZV06_9BACI</name>
<dbReference type="Pfam" id="PF09580">
    <property type="entry name" value="Spore_YhcN_YlaJ"/>
    <property type="match status" value="1"/>
</dbReference>
<dbReference type="InterPro" id="IPR019076">
    <property type="entry name" value="Spore_lipoprot_YhcN/YlaJ-like"/>
</dbReference>
<sequence>MKCVGYLVITAALLTGCTIPQEAEMGASPDRNEGFNGYGVQQVRALEGPLSDMMVPDQSPKGLTDPVRHLTDRGSYTTRHRNLSMNHEGLNQQGARILSNRPGVLRDKYSYSNDPHVARKNKIRNQQATTDITREIETRVESLENVRDAHVMTDGNHIVIGVESSEQDRVKLKRLVEEEVRQITDLRNVRITTDRKMINRMNAVEHHVGLDKPFDSIGGTAGELTDLVDDAIRGRR</sequence>
<dbReference type="Proteomes" id="UP001139150">
    <property type="component" value="Unassembled WGS sequence"/>
</dbReference>
<dbReference type="AlphaFoldDB" id="A0A9X1ZV06"/>
<protein>
    <submittedName>
        <fullName evidence="1">YhcN/YlaJ family sporulation lipoprotein</fullName>
    </submittedName>
</protein>
<keyword evidence="1" id="KW-0449">Lipoprotein</keyword>
<keyword evidence="2" id="KW-1185">Reference proteome</keyword>
<comment type="caution">
    <text evidence="1">The sequence shown here is derived from an EMBL/GenBank/DDBJ whole genome shotgun (WGS) entry which is preliminary data.</text>
</comment>
<reference evidence="1" key="1">
    <citation type="submission" date="2022-02" db="EMBL/GenBank/DDBJ databases">
        <title>Halalkalibacter sp. nov. isolated from Lonar Lake, India.</title>
        <authorList>
            <person name="Joshi A."/>
            <person name="Thite S."/>
            <person name="Lodha T."/>
        </authorList>
    </citation>
    <scope>NUCLEOTIDE SEQUENCE</scope>
    <source>
        <strain evidence="1">MEB205</strain>
    </source>
</reference>
<accession>A0A9X1ZV06</accession>
<organism evidence="1 2">
    <name type="scientific">Halalkalibacter alkaliphilus</name>
    <dbReference type="NCBI Taxonomy" id="2917993"/>
    <lineage>
        <taxon>Bacteria</taxon>
        <taxon>Bacillati</taxon>
        <taxon>Bacillota</taxon>
        <taxon>Bacilli</taxon>
        <taxon>Bacillales</taxon>
        <taxon>Bacillaceae</taxon>
        <taxon>Halalkalibacter</taxon>
    </lineage>
</organism>
<dbReference type="RefSeq" id="WP_250094929.1">
    <property type="nucleotide sequence ID" value="NZ_JAKRYL010000002.1"/>
</dbReference>
<gene>
    <name evidence="1" type="ORF">MF646_02575</name>
</gene>
<dbReference type="EMBL" id="JAKRYL010000002">
    <property type="protein sequence ID" value="MCL7745999.1"/>
    <property type="molecule type" value="Genomic_DNA"/>
</dbReference>